<dbReference type="SUPFAM" id="SSF111369">
    <property type="entry name" value="HlyD-like secretion proteins"/>
    <property type="match status" value="1"/>
</dbReference>
<dbReference type="InterPro" id="IPR006143">
    <property type="entry name" value="RND_pump_MFP"/>
</dbReference>
<dbReference type="GO" id="GO:0015562">
    <property type="term" value="F:efflux transmembrane transporter activity"/>
    <property type="evidence" value="ECO:0007669"/>
    <property type="project" value="TreeGrafter"/>
</dbReference>
<dbReference type="NCBIfam" id="TIGR01730">
    <property type="entry name" value="RND_mfp"/>
    <property type="match status" value="1"/>
</dbReference>
<organism evidence="3">
    <name type="scientific">marine metagenome</name>
    <dbReference type="NCBI Taxonomy" id="408172"/>
    <lineage>
        <taxon>unclassified sequences</taxon>
        <taxon>metagenomes</taxon>
        <taxon>ecological metagenomes</taxon>
    </lineage>
</organism>
<evidence type="ECO:0000313" key="3">
    <source>
        <dbReference type="EMBL" id="SVC32524.1"/>
    </source>
</evidence>
<feature type="non-terminal residue" evidence="3">
    <location>
        <position position="1"/>
    </location>
</feature>
<gene>
    <name evidence="3" type="ORF">METZ01_LOCUS285378</name>
</gene>
<sequence length="243" mass="26508">PQIRKAEADATAAEARLAQASRNLQRASVRAPFRGRVLETMADVGQRVGGGASAALARVYALDIAEIDLSLSRSELALLNFGEGSNGFGERPRVQLLDKAGSITHKGKLDRSEGTVDPRTRLTNVVARLEGAFADPFSTKGPDSPAPLSPGEFVEARLFGPNIDVFVIPRSAFRERDTLLIIDEENRIETRKVSTLKQTRDYVWVTEGLRNEERVCLTPLDIVAKGMKVRLAAEQEESNGTLP</sequence>
<dbReference type="EMBL" id="UINC01085201">
    <property type="protein sequence ID" value="SVC32524.1"/>
    <property type="molecule type" value="Genomic_DNA"/>
</dbReference>
<dbReference type="Pfam" id="PF25967">
    <property type="entry name" value="RND-MFP_C"/>
    <property type="match status" value="1"/>
</dbReference>
<keyword evidence="1" id="KW-0175">Coiled coil</keyword>
<feature type="domain" description="Multidrug resistance protein MdtA-like C-terminal permuted SH3" evidence="2">
    <location>
        <begin position="166"/>
        <end position="216"/>
    </location>
</feature>
<dbReference type="GO" id="GO:1990281">
    <property type="term" value="C:efflux pump complex"/>
    <property type="evidence" value="ECO:0007669"/>
    <property type="project" value="TreeGrafter"/>
</dbReference>
<accession>A0A382L6F5</accession>
<dbReference type="PANTHER" id="PTHR30469:SF12">
    <property type="entry name" value="MULTIDRUG RESISTANCE PROTEIN MDTA"/>
    <property type="match status" value="1"/>
</dbReference>
<proteinExistence type="predicted"/>
<dbReference type="Gene3D" id="2.40.420.20">
    <property type="match status" value="1"/>
</dbReference>
<feature type="coiled-coil region" evidence="1">
    <location>
        <begin position="3"/>
        <end position="30"/>
    </location>
</feature>
<dbReference type="InterPro" id="IPR058627">
    <property type="entry name" value="MdtA-like_C"/>
</dbReference>
<reference evidence="3" key="1">
    <citation type="submission" date="2018-05" db="EMBL/GenBank/DDBJ databases">
        <authorList>
            <person name="Lanie J.A."/>
            <person name="Ng W.-L."/>
            <person name="Kazmierczak K.M."/>
            <person name="Andrzejewski T.M."/>
            <person name="Davidsen T.M."/>
            <person name="Wayne K.J."/>
            <person name="Tettelin H."/>
            <person name="Glass J.I."/>
            <person name="Rusch D."/>
            <person name="Podicherti R."/>
            <person name="Tsui H.-C.T."/>
            <person name="Winkler M.E."/>
        </authorList>
    </citation>
    <scope>NUCLEOTIDE SEQUENCE</scope>
</reference>
<protein>
    <recommendedName>
        <fullName evidence="2">Multidrug resistance protein MdtA-like C-terminal permuted SH3 domain-containing protein</fullName>
    </recommendedName>
</protein>
<dbReference type="Gene3D" id="2.40.50.100">
    <property type="match status" value="1"/>
</dbReference>
<dbReference type="AlphaFoldDB" id="A0A382L6F5"/>
<dbReference type="Gene3D" id="1.10.287.470">
    <property type="entry name" value="Helix hairpin bin"/>
    <property type="match status" value="1"/>
</dbReference>
<evidence type="ECO:0000259" key="2">
    <source>
        <dbReference type="Pfam" id="PF25967"/>
    </source>
</evidence>
<dbReference type="PANTHER" id="PTHR30469">
    <property type="entry name" value="MULTIDRUG RESISTANCE PROTEIN MDTA"/>
    <property type="match status" value="1"/>
</dbReference>
<evidence type="ECO:0000256" key="1">
    <source>
        <dbReference type="SAM" id="Coils"/>
    </source>
</evidence>
<dbReference type="Gene3D" id="2.40.30.170">
    <property type="match status" value="1"/>
</dbReference>
<name>A0A382L6F5_9ZZZZ</name>